<name>A0A4Y4DA37_KOCVA</name>
<dbReference type="Gene3D" id="3.40.640.10">
    <property type="entry name" value="Type I PLP-dependent aspartate aminotransferase-like (Major domain)"/>
    <property type="match status" value="1"/>
</dbReference>
<evidence type="ECO:0000256" key="1">
    <source>
        <dbReference type="ARBA" id="ARBA00001933"/>
    </source>
</evidence>
<dbReference type="GO" id="GO:0005737">
    <property type="term" value="C:cytoplasm"/>
    <property type="evidence" value="ECO:0007669"/>
    <property type="project" value="TreeGrafter"/>
</dbReference>
<dbReference type="PIRSF" id="PIRSF001434">
    <property type="entry name" value="CGS"/>
    <property type="match status" value="1"/>
</dbReference>
<dbReference type="NCBIfam" id="NF005871">
    <property type="entry name" value="PRK07811.1"/>
    <property type="match status" value="1"/>
</dbReference>
<dbReference type="FunFam" id="3.40.640.10:FF:000009">
    <property type="entry name" value="Cystathionine gamma-synthase homolog"/>
    <property type="match status" value="1"/>
</dbReference>
<dbReference type="GO" id="GO:0019346">
    <property type="term" value="P:transsulfuration"/>
    <property type="evidence" value="ECO:0007669"/>
    <property type="project" value="InterPro"/>
</dbReference>
<dbReference type="AlphaFoldDB" id="A0A4Y4DA37"/>
<dbReference type="InterPro" id="IPR015421">
    <property type="entry name" value="PyrdxlP-dep_Trfase_major"/>
</dbReference>
<comment type="similarity">
    <text evidence="2 5">Belongs to the trans-sulfuration enzymes family.</text>
</comment>
<dbReference type="OrthoDB" id="9780685at2"/>
<dbReference type="STRING" id="1272.GCA_900014985_02227"/>
<comment type="caution">
    <text evidence="7">The sequence shown here is derived from an EMBL/GenBank/DDBJ whole genome shotgun (WGS) entry which is preliminary data.</text>
</comment>
<feature type="region of interest" description="Disordered" evidence="6">
    <location>
        <begin position="1"/>
        <end position="24"/>
    </location>
</feature>
<keyword evidence="8" id="KW-1185">Reference proteome</keyword>
<dbReference type="InterPro" id="IPR000277">
    <property type="entry name" value="Cys/Met-Metab_PyrdxlP-dep_enz"/>
</dbReference>
<dbReference type="CDD" id="cd00614">
    <property type="entry name" value="CGS_like"/>
    <property type="match status" value="1"/>
</dbReference>
<organism evidence="7 8">
    <name type="scientific">Kocuria varians</name>
    <name type="common">Micrococcus varians</name>
    <dbReference type="NCBI Taxonomy" id="1272"/>
    <lineage>
        <taxon>Bacteria</taxon>
        <taxon>Bacillati</taxon>
        <taxon>Actinomycetota</taxon>
        <taxon>Actinomycetes</taxon>
        <taxon>Micrococcales</taxon>
        <taxon>Micrococcaceae</taxon>
        <taxon>Kocuria</taxon>
    </lineage>
</organism>
<evidence type="ECO:0000256" key="3">
    <source>
        <dbReference type="ARBA" id="ARBA00022898"/>
    </source>
</evidence>
<proteinExistence type="inferred from homology"/>
<dbReference type="PANTHER" id="PTHR11808:SF15">
    <property type="entry name" value="CYSTATHIONINE GAMMA-LYASE"/>
    <property type="match status" value="1"/>
</dbReference>
<evidence type="ECO:0000256" key="6">
    <source>
        <dbReference type="SAM" id="MobiDB-lite"/>
    </source>
</evidence>
<evidence type="ECO:0000313" key="7">
    <source>
        <dbReference type="EMBL" id="GED00148.1"/>
    </source>
</evidence>
<accession>A0A4Y4DA37</accession>
<dbReference type="RefSeq" id="WP_068470617.1">
    <property type="nucleotide sequence ID" value="NZ_BJNW01000024.1"/>
</dbReference>
<dbReference type="Pfam" id="PF01053">
    <property type="entry name" value="Cys_Met_Meta_PP"/>
    <property type="match status" value="1"/>
</dbReference>
<dbReference type="Proteomes" id="UP000315730">
    <property type="component" value="Unassembled WGS sequence"/>
</dbReference>
<dbReference type="SUPFAM" id="SSF53383">
    <property type="entry name" value="PLP-dependent transferases"/>
    <property type="match status" value="1"/>
</dbReference>
<dbReference type="PANTHER" id="PTHR11808">
    <property type="entry name" value="TRANS-SULFURATION ENZYME FAMILY MEMBER"/>
    <property type="match status" value="1"/>
</dbReference>
<evidence type="ECO:0000313" key="8">
    <source>
        <dbReference type="Proteomes" id="UP000315730"/>
    </source>
</evidence>
<dbReference type="InterPro" id="IPR015424">
    <property type="entry name" value="PyrdxlP-dep_Trfase"/>
</dbReference>
<dbReference type="GO" id="GO:0019343">
    <property type="term" value="P:cysteine biosynthetic process via cystathionine"/>
    <property type="evidence" value="ECO:0007669"/>
    <property type="project" value="TreeGrafter"/>
</dbReference>
<dbReference type="EMBL" id="BJNW01000024">
    <property type="protein sequence ID" value="GED00148.1"/>
    <property type="molecule type" value="Genomic_DNA"/>
</dbReference>
<evidence type="ECO:0000256" key="5">
    <source>
        <dbReference type="RuleBase" id="RU362118"/>
    </source>
</evidence>
<dbReference type="GO" id="GO:0030170">
    <property type="term" value="F:pyridoxal phosphate binding"/>
    <property type="evidence" value="ECO:0007669"/>
    <property type="project" value="InterPro"/>
</dbReference>
<dbReference type="GO" id="GO:0004123">
    <property type="term" value="F:cystathionine gamma-lyase activity"/>
    <property type="evidence" value="ECO:0007669"/>
    <property type="project" value="TreeGrafter"/>
</dbReference>
<reference evidence="7 8" key="1">
    <citation type="submission" date="2019-06" db="EMBL/GenBank/DDBJ databases">
        <title>Whole genome shotgun sequence of Kocuria varians NBRC 15358.</title>
        <authorList>
            <person name="Hosoyama A."/>
            <person name="Uohara A."/>
            <person name="Ohji S."/>
            <person name="Ichikawa N."/>
        </authorList>
    </citation>
    <scope>NUCLEOTIDE SEQUENCE [LARGE SCALE GENOMIC DNA]</scope>
    <source>
        <strain evidence="7 8">NBRC 15358</strain>
    </source>
</reference>
<evidence type="ECO:0000256" key="4">
    <source>
        <dbReference type="PIRSR" id="PIRSR001434-2"/>
    </source>
</evidence>
<feature type="modified residue" description="N6-(pyridoxal phosphate)lysine" evidence="4">
    <location>
        <position position="202"/>
    </location>
</feature>
<dbReference type="GO" id="GO:0003962">
    <property type="term" value="F:cystathionine gamma-synthase activity"/>
    <property type="evidence" value="ECO:0007669"/>
    <property type="project" value="TreeGrafter"/>
</dbReference>
<sequence>MTQHGLATRAIHDGQQPDPTTGAVVPPIYQTSTFVQDGVNQFRSGGHEYSRGSNPTRNGFEEQLASLESGRRAFAFASGMAAEDALLRAVLSPGDHVVLASDVYGGTFRLVDQVLSSWGIEHSFVPSASADDAAATIQPGRTAVLWLETPSNPLLRVADIAAWARVAEDAGALLVVDNTFATPVLQNPLTLGAHAVIHSTTKYIGGHSDVLGGAVVVGDAQWRGQPLTDVIAFQQFACGAVAAPFDSFLAARGLKTLPLRMERHCANALAVAEFLESREDVLEVNYPGLRSHPQHDLATRTLNGGYGGIISFRPAGGVEAADEFAKTSELYNLSVSLGGVESLVCVPHSMTHAPRVGTPYEVPEDLVRLSVGIEDLSDHVEDLDAALNQATTASRVLLAG</sequence>
<evidence type="ECO:0000256" key="2">
    <source>
        <dbReference type="ARBA" id="ARBA00009077"/>
    </source>
</evidence>
<keyword evidence="3 4" id="KW-0663">Pyridoxal phosphate</keyword>
<dbReference type="InterPro" id="IPR015422">
    <property type="entry name" value="PyrdxlP-dep_Trfase_small"/>
</dbReference>
<comment type="cofactor">
    <cofactor evidence="1 5">
        <name>pyridoxal 5'-phosphate</name>
        <dbReference type="ChEBI" id="CHEBI:597326"/>
    </cofactor>
</comment>
<dbReference type="Gene3D" id="3.90.1150.10">
    <property type="entry name" value="Aspartate Aminotransferase, domain 1"/>
    <property type="match status" value="1"/>
</dbReference>
<gene>
    <name evidence="7" type="primary">metB</name>
    <name evidence="7" type="ORF">KVA01_23020</name>
</gene>
<protein>
    <submittedName>
        <fullName evidence="7">Cystathionine gamma-synthase</fullName>
    </submittedName>
</protein>